<evidence type="ECO:0000313" key="3">
    <source>
        <dbReference type="Proteomes" id="UP001603857"/>
    </source>
</evidence>
<gene>
    <name evidence="2" type="ORF">Fmac_024715</name>
</gene>
<organism evidence="2 3">
    <name type="scientific">Flemingia macrophylla</name>
    <dbReference type="NCBI Taxonomy" id="520843"/>
    <lineage>
        <taxon>Eukaryota</taxon>
        <taxon>Viridiplantae</taxon>
        <taxon>Streptophyta</taxon>
        <taxon>Embryophyta</taxon>
        <taxon>Tracheophyta</taxon>
        <taxon>Spermatophyta</taxon>
        <taxon>Magnoliopsida</taxon>
        <taxon>eudicotyledons</taxon>
        <taxon>Gunneridae</taxon>
        <taxon>Pentapetalae</taxon>
        <taxon>rosids</taxon>
        <taxon>fabids</taxon>
        <taxon>Fabales</taxon>
        <taxon>Fabaceae</taxon>
        <taxon>Papilionoideae</taxon>
        <taxon>50 kb inversion clade</taxon>
        <taxon>NPAAA clade</taxon>
        <taxon>indigoferoid/millettioid clade</taxon>
        <taxon>Phaseoleae</taxon>
        <taxon>Flemingia</taxon>
    </lineage>
</organism>
<reference evidence="2 3" key="1">
    <citation type="submission" date="2024-08" db="EMBL/GenBank/DDBJ databases">
        <title>Insights into the chromosomal genome structure of Flemingia macrophylla.</title>
        <authorList>
            <person name="Ding Y."/>
            <person name="Zhao Y."/>
            <person name="Bi W."/>
            <person name="Wu M."/>
            <person name="Zhao G."/>
            <person name="Gong Y."/>
            <person name="Li W."/>
            <person name="Zhang P."/>
        </authorList>
    </citation>
    <scope>NUCLEOTIDE SEQUENCE [LARGE SCALE GENOMIC DNA]</scope>
    <source>
        <strain evidence="2">DYQJB</strain>
        <tissue evidence="2">Leaf</tissue>
    </source>
</reference>
<feature type="region of interest" description="Disordered" evidence="1">
    <location>
        <begin position="1"/>
        <end position="20"/>
    </location>
</feature>
<dbReference type="EMBL" id="JBGMDY010000008">
    <property type="protein sequence ID" value="KAL2325657.1"/>
    <property type="molecule type" value="Genomic_DNA"/>
</dbReference>
<accession>A0ABD1LQ59</accession>
<dbReference type="AlphaFoldDB" id="A0ABD1LQ59"/>
<name>A0ABD1LQ59_9FABA</name>
<keyword evidence="3" id="KW-1185">Reference proteome</keyword>
<protein>
    <submittedName>
        <fullName evidence="2">Uncharacterized protein</fullName>
    </submittedName>
</protein>
<feature type="compositionally biased region" description="Low complexity" evidence="1">
    <location>
        <begin position="1"/>
        <end position="17"/>
    </location>
</feature>
<proteinExistence type="predicted"/>
<evidence type="ECO:0000313" key="2">
    <source>
        <dbReference type="EMBL" id="KAL2325657.1"/>
    </source>
</evidence>
<dbReference type="Proteomes" id="UP001603857">
    <property type="component" value="Unassembled WGS sequence"/>
</dbReference>
<evidence type="ECO:0000256" key="1">
    <source>
        <dbReference type="SAM" id="MobiDB-lite"/>
    </source>
</evidence>
<comment type="caution">
    <text evidence="2">The sequence shown here is derived from an EMBL/GenBank/DDBJ whole genome shotgun (WGS) entry which is preliminary data.</text>
</comment>
<sequence>MLLLFSSPSSPQPTSNPKHLSRRWLHNIRFHINASTNETLLLHPPHHHH</sequence>